<dbReference type="AlphaFoldDB" id="A0A246JXV1"/>
<keyword evidence="7" id="KW-1185">Reference proteome</keyword>
<gene>
    <name evidence="6" type="ORF">CDQ91_09755</name>
</gene>
<feature type="signal peptide" evidence="4">
    <location>
        <begin position="1"/>
        <end position="29"/>
    </location>
</feature>
<protein>
    <submittedName>
        <fullName evidence="6">Cell envelope biogenesis protein OmpA</fullName>
    </submittedName>
</protein>
<dbReference type="Pfam" id="PF00691">
    <property type="entry name" value="OmpA"/>
    <property type="match status" value="1"/>
</dbReference>
<comment type="caution">
    <text evidence="6">The sequence shown here is derived from an EMBL/GenBank/DDBJ whole genome shotgun (WGS) entry which is preliminary data.</text>
</comment>
<sequence length="170" mass="17989">MTYALPPPFRVLFVAAFAALLAACQSAPAPRGFTAAQIVVLKAEGFLETANEADDSWQLTLNERLLFPSNESALQPGQDGRIMALARNLLSVDIVTARVEGHSDSTGAAAYNLALSQARAQAVAAPMTAGGMRFTPDQIVGRGETLPLSSNDTPEGRQDNRRVVVIVAPQ</sequence>
<reference evidence="6 7" key="1">
    <citation type="journal article" date="2002" name="Int. J. Syst. Evol. Microbiol.">
        <title>Sphingopyxis witflariensis sp. nov., isolated from activated sludge.</title>
        <authorList>
            <person name="Kampfer P."/>
            <person name="Witzenberger R."/>
            <person name="Denner E.B."/>
            <person name="Busse H.J."/>
            <person name="Neef A."/>
        </authorList>
    </citation>
    <scope>NUCLEOTIDE SEQUENCE [LARGE SCALE GENOMIC DNA]</scope>
    <source>
        <strain evidence="6 7">DSM 14551</strain>
    </source>
</reference>
<evidence type="ECO:0000256" key="3">
    <source>
        <dbReference type="PROSITE-ProRule" id="PRU00473"/>
    </source>
</evidence>
<dbReference type="EMBL" id="NISJ01000004">
    <property type="protein sequence ID" value="OWQ97912.1"/>
    <property type="molecule type" value="Genomic_DNA"/>
</dbReference>
<dbReference type="CDD" id="cd07185">
    <property type="entry name" value="OmpA_C-like"/>
    <property type="match status" value="1"/>
</dbReference>
<organism evidence="6 7">
    <name type="scientific">Sphingopyxis witflariensis</name>
    <dbReference type="NCBI Taxonomy" id="173675"/>
    <lineage>
        <taxon>Bacteria</taxon>
        <taxon>Pseudomonadati</taxon>
        <taxon>Pseudomonadota</taxon>
        <taxon>Alphaproteobacteria</taxon>
        <taxon>Sphingomonadales</taxon>
        <taxon>Sphingomonadaceae</taxon>
        <taxon>Sphingopyxis</taxon>
    </lineage>
</organism>
<dbReference type="InterPro" id="IPR006665">
    <property type="entry name" value="OmpA-like"/>
</dbReference>
<feature type="domain" description="OmpA-like" evidence="5">
    <location>
        <begin position="54"/>
        <end position="170"/>
    </location>
</feature>
<dbReference type="InterPro" id="IPR050330">
    <property type="entry name" value="Bact_OuterMem_StrucFunc"/>
</dbReference>
<keyword evidence="4" id="KW-0732">Signal</keyword>
<comment type="subcellular location">
    <subcellularLocation>
        <location evidence="1">Cell outer membrane</location>
    </subcellularLocation>
</comment>
<name>A0A246JXV1_9SPHN</name>
<evidence type="ECO:0000313" key="6">
    <source>
        <dbReference type="EMBL" id="OWQ97912.1"/>
    </source>
</evidence>
<dbReference type="Gene3D" id="3.30.1330.60">
    <property type="entry name" value="OmpA-like domain"/>
    <property type="match status" value="1"/>
</dbReference>
<evidence type="ECO:0000313" key="7">
    <source>
        <dbReference type="Proteomes" id="UP000197097"/>
    </source>
</evidence>
<dbReference type="GO" id="GO:0009279">
    <property type="term" value="C:cell outer membrane"/>
    <property type="evidence" value="ECO:0007669"/>
    <property type="project" value="UniProtKB-SubCell"/>
</dbReference>
<feature type="chain" id="PRO_5013168145" evidence="4">
    <location>
        <begin position="30"/>
        <end position="170"/>
    </location>
</feature>
<evidence type="ECO:0000256" key="2">
    <source>
        <dbReference type="ARBA" id="ARBA00023136"/>
    </source>
</evidence>
<dbReference type="PRINTS" id="PR01021">
    <property type="entry name" value="OMPADOMAIN"/>
</dbReference>
<keyword evidence="2 3" id="KW-0472">Membrane</keyword>
<evidence type="ECO:0000256" key="4">
    <source>
        <dbReference type="SAM" id="SignalP"/>
    </source>
</evidence>
<evidence type="ECO:0000259" key="5">
    <source>
        <dbReference type="PROSITE" id="PS51123"/>
    </source>
</evidence>
<dbReference type="PANTHER" id="PTHR30329:SF17">
    <property type="entry name" value="LIPOPROTEIN YFIB-RELATED"/>
    <property type="match status" value="1"/>
</dbReference>
<accession>A0A246JXV1</accession>
<dbReference type="InterPro" id="IPR006664">
    <property type="entry name" value="OMP_bac"/>
</dbReference>
<proteinExistence type="predicted"/>
<dbReference type="PROSITE" id="PS51123">
    <property type="entry name" value="OMPA_2"/>
    <property type="match status" value="1"/>
</dbReference>
<dbReference type="PANTHER" id="PTHR30329">
    <property type="entry name" value="STATOR ELEMENT OF FLAGELLAR MOTOR COMPLEX"/>
    <property type="match status" value="1"/>
</dbReference>
<dbReference type="SUPFAM" id="SSF103088">
    <property type="entry name" value="OmpA-like"/>
    <property type="match status" value="1"/>
</dbReference>
<evidence type="ECO:0000256" key="1">
    <source>
        <dbReference type="ARBA" id="ARBA00004442"/>
    </source>
</evidence>
<dbReference type="RefSeq" id="WP_088472524.1">
    <property type="nucleotide sequence ID" value="NZ_NISJ01000004.1"/>
</dbReference>
<dbReference type="Proteomes" id="UP000197097">
    <property type="component" value="Unassembled WGS sequence"/>
</dbReference>
<dbReference type="OrthoDB" id="9782229at2"/>
<dbReference type="InterPro" id="IPR036737">
    <property type="entry name" value="OmpA-like_sf"/>
</dbReference>